<evidence type="ECO:0000313" key="2">
    <source>
        <dbReference type="Proteomes" id="UP000218334"/>
    </source>
</evidence>
<dbReference type="InterPro" id="IPR012337">
    <property type="entry name" value="RNaseH-like_sf"/>
</dbReference>
<evidence type="ECO:0000313" key="1">
    <source>
        <dbReference type="EMBL" id="PBK73064.1"/>
    </source>
</evidence>
<accession>A0A2H3BVR7</accession>
<dbReference type="InterPro" id="IPR036397">
    <property type="entry name" value="RNaseH_sf"/>
</dbReference>
<dbReference type="AlphaFoldDB" id="A0A2H3BVR7"/>
<proteinExistence type="predicted"/>
<keyword evidence="2" id="KW-1185">Reference proteome</keyword>
<dbReference type="STRING" id="1076256.A0A2H3BVR7"/>
<dbReference type="SUPFAM" id="SSF53098">
    <property type="entry name" value="Ribonuclease H-like"/>
    <property type="match status" value="1"/>
</dbReference>
<reference evidence="2" key="1">
    <citation type="journal article" date="2017" name="Nat. Ecol. Evol.">
        <title>Genome expansion and lineage-specific genetic innovations in the forest pathogenic fungi Armillaria.</title>
        <authorList>
            <person name="Sipos G."/>
            <person name="Prasanna A.N."/>
            <person name="Walter M.C."/>
            <person name="O'Connor E."/>
            <person name="Balint B."/>
            <person name="Krizsan K."/>
            <person name="Kiss B."/>
            <person name="Hess J."/>
            <person name="Varga T."/>
            <person name="Slot J."/>
            <person name="Riley R."/>
            <person name="Boka B."/>
            <person name="Rigling D."/>
            <person name="Barry K."/>
            <person name="Lee J."/>
            <person name="Mihaltcheva S."/>
            <person name="LaButti K."/>
            <person name="Lipzen A."/>
            <person name="Waldron R."/>
            <person name="Moloney N.M."/>
            <person name="Sperisen C."/>
            <person name="Kredics L."/>
            <person name="Vagvoelgyi C."/>
            <person name="Patrignani A."/>
            <person name="Fitzpatrick D."/>
            <person name="Nagy I."/>
            <person name="Doyle S."/>
            <person name="Anderson J.B."/>
            <person name="Grigoriev I.V."/>
            <person name="Gueldener U."/>
            <person name="Muensterkoetter M."/>
            <person name="Nagy L.G."/>
        </authorList>
    </citation>
    <scope>NUCLEOTIDE SEQUENCE [LARGE SCALE GENOMIC DNA]</scope>
    <source>
        <strain evidence="2">28-4</strain>
    </source>
</reference>
<gene>
    <name evidence="1" type="ORF">ARMSODRAFT_1015873</name>
</gene>
<organism evidence="1 2">
    <name type="scientific">Armillaria solidipes</name>
    <dbReference type="NCBI Taxonomy" id="1076256"/>
    <lineage>
        <taxon>Eukaryota</taxon>
        <taxon>Fungi</taxon>
        <taxon>Dikarya</taxon>
        <taxon>Basidiomycota</taxon>
        <taxon>Agaricomycotina</taxon>
        <taxon>Agaricomycetes</taxon>
        <taxon>Agaricomycetidae</taxon>
        <taxon>Agaricales</taxon>
        <taxon>Marasmiineae</taxon>
        <taxon>Physalacriaceae</taxon>
        <taxon>Armillaria</taxon>
    </lineage>
</organism>
<protein>
    <recommendedName>
        <fullName evidence="3">RNase H type-1 domain-containing protein</fullName>
    </recommendedName>
</protein>
<dbReference type="Gene3D" id="3.30.420.10">
    <property type="entry name" value="Ribonuclease H-like superfamily/Ribonuclease H"/>
    <property type="match status" value="1"/>
</dbReference>
<name>A0A2H3BVR7_9AGAR</name>
<evidence type="ECO:0008006" key="3">
    <source>
        <dbReference type="Google" id="ProtNLM"/>
    </source>
</evidence>
<dbReference type="EMBL" id="KZ293421">
    <property type="protein sequence ID" value="PBK73064.1"/>
    <property type="molecule type" value="Genomic_DNA"/>
</dbReference>
<dbReference type="GO" id="GO:0003676">
    <property type="term" value="F:nucleic acid binding"/>
    <property type="evidence" value="ECO:0007669"/>
    <property type="project" value="InterPro"/>
</dbReference>
<dbReference type="Proteomes" id="UP000218334">
    <property type="component" value="Unassembled WGS sequence"/>
</dbReference>
<sequence length="162" mass="17748">MAGGLRSTSTEALDYHANYDYALFCLPTYFKKSSSATWKAFEFIVADSKKSAEQDVAKLPKGDRYIYSDGSGFKAKIGAAAWMQPLESTPNGEVQRLLHLGPDTRHTVFEAELVGAILVVDIIRSTPRLTKATILLDSQAAIVTPQSGKTKSGKYLVEEFHS</sequence>